<organism evidence="1 2">
    <name type="scientific">Cupriavidus taiwanensis</name>
    <dbReference type="NCBI Taxonomy" id="164546"/>
    <lineage>
        <taxon>Bacteria</taxon>
        <taxon>Pseudomonadati</taxon>
        <taxon>Pseudomonadota</taxon>
        <taxon>Betaproteobacteria</taxon>
        <taxon>Burkholderiales</taxon>
        <taxon>Burkholderiaceae</taxon>
        <taxon>Cupriavidus</taxon>
    </lineage>
</organism>
<dbReference type="AlphaFoldDB" id="A0A976B2H2"/>
<evidence type="ECO:0000313" key="1">
    <source>
        <dbReference type="EMBL" id="SOZ72858.1"/>
    </source>
</evidence>
<name>A0A976B2H2_9BURK</name>
<proteinExistence type="predicted"/>
<accession>A0A976B2H2</accession>
<sequence length="25" mass="2665">MQSKLVELIVSSSAVGEIVYTILNA</sequence>
<comment type="caution">
    <text evidence="1">The sequence shown here is derived from an EMBL/GenBank/DDBJ whole genome shotgun (WGS) entry which is preliminary data.</text>
</comment>
<dbReference type="EMBL" id="OFTH01000047">
    <property type="protein sequence ID" value="SOZ72858.1"/>
    <property type="molecule type" value="Genomic_DNA"/>
</dbReference>
<dbReference type="Proteomes" id="UP000256952">
    <property type="component" value="Chromosome CBM2613_b"/>
</dbReference>
<gene>
    <name evidence="1" type="ORF">CBM2613_B50006</name>
</gene>
<protein>
    <submittedName>
        <fullName evidence="1">Uncharacterized protein</fullName>
    </submittedName>
</protein>
<evidence type="ECO:0000313" key="2">
    <source>
        <dbReference type="Proteomes" id="UP000256952"/>
    </source>
</evidence>
<reference evidence="1 2" key="1">
    <citation type="submission" date="2018-01" db="EMBL/GenBank/DDBJ databases">
        <authorList>
            <person name="Clerissi C."/>
        </authorList>
    </citation>
    <scope>NUCLEOTIDE SEQUENCE [LARGE SCALE GENOMIC DNA]</scope>
    <source>
        <strain evidence="1">Cupriavidus taiwanensis STM 8556</strain>
    </source>
</reference>